<protein>
    <submittedName>
        <fullName evidence="1">Uncharacterized protein</fullName>
    </submittedName>
</protein>
<dbReference type="OrthoDB" id="4328047at2"/>
<dbReference type="RefSeq" id="WP_141637372.1">
    <property type="nucleotide sequence ID" value="NZ_VIGB01000003.1"/>
</dbReference>
<sequence length="63" mass="6898">MIADTAGQERAWSRIADLLDRQKPGARIPQARRELVSAPLRAHRELMTSAGVRSGRIGIFSVG</sequence>
<name>A0A540WDK1_9ACTN</name>
<organism evidence="1 2">
    <name type="scientific">Kitasatospora acidiphila</name>
    <dbReference type="NCBI Taxonomy" id="2567942"/>
    <lineage>
        <taxon>Bacteria</taxon>
        <taxon>Bacillati</taxon>
        <taxon>Actinomycetota</taxon>
        <taxon>Actinomycetes</taxon>
        <taxon>Kitasatosporales</taxon>
        <taxon>Streptomycetaceae</taxon>
        <taxon>Kitasatospora</taxon>
    </lineage>
</organism>
<evidence type="ECO:0000313" key="1">
    <source>
        <dbReference type="EMBL" id="TQF06967.1"/>
    </source>
</evidence>
<evidence type="ECO:0000313" key="2">
    <source>
        <dbReference type="Proteomes" id="UP000319103"/>
    </source>
</evidence>
<accession>A0A540WDK1</accession>
<keyword evidence="2" id="KW-1185">Reference proteome</keyword>
<reference evidence="1 2" key="1">
    <citation type="submission" date="2019-06" db="EMBL/GenBank/DDBJ databases">
        <title>Description of Kitasatospora acidophila sp. nov. isolated from pine grove soil, and reclassification of Streptomyces novaecaesareae to Kitasatospora novaeceasareae comb. nov.</title>
        <authorList>
            <person name="Kim M.J."/>
        </authorList>
    </citation>
    <scope>NUCLEOTIDE SEQUENCE [LARGE SCALE GENOMIC DNA]</scope>
    <source>
        <strain evidence="1 2">MMS16-CNU292</strain>
    </source>
</reference>
<gene>
    <name evidence="1" type="ORF">E6W39_38260</name>
</gene>
<dbReference type="Proteomes" id="UP000319103">
    <property type="component" value="Unassembled WGS sequence"/>
</dbReference>
<dbReference type="AlphaFoldDB" id="A0A540WDK1"/>
<comment type="caution">
    <text evidence="1">The sequence shown here is derived from an EMBL/GenBank/DDBJ whole genome shotgun (WGS) entry which is preliminary data.</text>
</comment>
<proteinExistence type="predicted"/>
<dbReference type="EMBL" id="VIGB01000003">
    <property type="protein sequence ID" value="TQF06967.1"/>
    <property type="molecule type" value="Genomic_DNA"/>
</dbReference>